<dbReference type="RefSeq" id="WP_204516416.1">
    <property type="nucleotide sequence ID" value="NZ_BAABIN010000009.1"/>
</dbReference>
<evidence type="ECO:0000313" key="1">
    <source>
        <dbReference type="EMBL" id="MBM7588683.1"/>
    </source>
</evidence>
<dbReference type="EMBL" id="JAFBEB010000001">
    <property type="protein sequence ID" value="MBM7588683.1"/>
    <property type="molecule type" value="Genomic_DNA"/>
</dbReference>
<dbReference type="Proteomes" id="UP000717624">
    <property type="component" value="Unassembled WGS sequence"/>
</dbReference>
<protein>
    <submittedName>
        <fullName evidence="1">Uncharacterized protein</fullName>
    </submittedName>
</protein>
<evidence type="ECO:0000313" key="2">
    <source>
        <dbReference type="Proteomes" id="UP000717624"/>
    </source>
</evidence>
<proteinExistence type="predicted"/>
<accession>A0A938XR63</accession>
<comment type="caution">
    <text evidence="1">The sequence shown here is derived from an EMBL/GenBank/DDBJ whole genome shotgun (WGS) entry which is preliminary data.</text>
</comment>
<gene>
    <name evidence="1" type="ORF">JOD01_000269</name>
</gene>
<reference evidence="1" key="1">
    <citation type="submission" date="2021-01" db="EMBL/GenBank/DDBJ databases">
        <title>Genomic Encyclopedia of Type Strains, Phase IV (KMG-IV): sequencing the most valuable type-strain genomes for metagenomic binning, comparative biology and taxonomic classification.</title>
        <authorList>
            <person name="Goeker M."/>
        </authorList>
    </citation>
    <scope>NUCLEOTIDE SEQUENCE</scope>
    <source>
        <strain evidence="1">DSM 25523</strain>
    </source>
</reference>
<keyword evidence="2" id="KW-1185">Reference proteome</keyword>
<sequence>MAKNQRAKVTIQCNVCGEKFTLRGRRGQEGRIETGFKQCLCNNDQHFNILEES</sequence>
<dbReference type="AlphaFoldDB" id="A0A938XR63"/>
<name>A0A938XR63_9BACL</name>
<organism evidence="1 2">
    <name type="scientific">Brevibacillus fulvus</name>
    <dbReference type="NCBI Taxonomy" id="1125967"/>
    <lineage>
        <taxon>Bacteria</taxon>
        <taxon>Bacillati</taxon>
        <taxon>Bacillota</taxon>
        <taxon>Bacilli</taxon>
        <taxon>Bacillales</taxon>
        <taxon>Paenibacillaceae</taxon>
        <taxon>Brevibacillus</taxon>
    </lineage>
</organism>